<reference evidence="2" key="1">
    <citation type="submission" date="2020-03" db="EMBL/GenBank/DDBJ databases">
        <title>Studies in the Genomics of Life Span.</title>
        <authorList>
            <person name="Glass D."/>
        </authorList>
    </citation>
    <scope>NUCLEOTIDE SEQUENCE</scope>
    <source>
        <strain evidence="2">LTLLF</strain>
        <tissue evidence="2">Muscle</tissue>
    </source>
</reference>
<proteinExistence type="predicted"/>
<dbReference type="PANTHER" id="PTHR24147">
    <property type="entry name" value="ANKYRIN REPEAT DOMAIN 36-RELATED"/>
    <property type="match status" value="1"/>
</dbReference>
<comment type="caution">
    <text evidence="2">The sequence shown here is derived from an EMBL/GenBank/DDBJ whole genome shotgun (WGS) entry which is preliminary data.</text>
</comment>
<dbReference type="InterPro" id="IPR036770">
    <property type="entry name" value="Ankyrin_rpt-contain_sf"/>
</dbReference>
<evidence type="ECO:0000256" key="1">
    <source>
        <dbReference type="PROSITE-ProRule" id="PRU00023"/>
    </source>
</evidence>
<dbReference type="InterPro" id="IPR050657">
    <property type="entry name" value="Ankyrin_repeat_domain"/>
</dbReference>
<gene>
    <name evidence="2" type="ORF">LTLLF_200785</name>
</gene>
<organism evidence="2 3">
    <name type="scientific">Microtus ochrogaster</name>
    <name type="common">Prairie vole</name>
    <dbReference type="NCBI Taxonomy" id="79684"/>
    <lineage>
        <taxon>Eukaryota</taxon>
        <taxon>Metazoa</taxon>
        <taxon>Chordata</taxon>
        <taxon>Craniata</taxon>
        <taxon>Vertebrata</taxon>
        <taxon>Euteleostomi</taxon>
        <taxon>Mammalia</taxon>
        <taxon>Eutheria</taxon>
        <taxon>Euarchontoglires</taxon>
        <taxon>Glires</taxon>
        <taxon>Rodentia</taxon>
        <taxon>Myomorpha</taxon>
        <taxon>Muroidea</taxon>
        <taxon>Cricetidae</taxon>
        <taxon>Arvicolinae</taxon>
        <taxon>Microtus</taxon>
    </lineage>
</organism>
<sequence length="212" mass="23715">MQEDMEYDALTIRAPQRSRWYTRLWPTCLGRGCLGRRQQRFPLYLIGYDPVGRFQRAASVGDVKLVEKLINASEHHVNECDRRGRSSLHYASAHNHPNVVTLLSSNDCTNINMKDDEGCTPLIKAAQRDNVECISILLMHGADPHTVDDSGNAALHHVICRGNIPVVSKLLEYNVDIKAKTEVSSVLEQAVFQNSTELAGSWGLSVLEQTVF</sequence>
<feature type="repeat" description="ANK" evidence="1">
    <location>
        <begin position="150"/>
        <end position="182"/>
    </location>
</feature>
<name>A0A8J6FZ90_MICOH</name>
<dbReference type="Pfam" id="PF00023">
    <property type="entry name" value="Ank"/>
    <property type="match status" value="1"/>
</dbReference>
<dbReference type="Pfam" id="PF12796">
    <property type="entry name" value="Ank_2"/>
    <property type="match status" value="1"/>
</dbReference>
<dbReference type="PROSITE" id="PS50297">
    <property type="entry name" value="ANK_REP_REGION"/>
    <property type="match status" value="1"/>
</dbReference>
<dbReference type="Gene3D" id="1.25.40.20">
    <property type="entry name" value="Ankyrin repeat-containing domain"/>
    <property type="match status" value="1"/>
</dbReference>
<keyword evidence="1" id="KW-0040">ANK repeat</keyword>
<protein>
    <submittedName>
        <fullName evidence="2">Ankyrin repeat domain-containing protein 26</fullName>
    </submittedName>
</protein>
<dbReference type="EMBL" id="JAATJU010027466">
    <property type="protein sequence ID" value="KAH0500478.1"/>
    <property type="molecule type" value="Genomic_DNA"/>
</dbReference>
<feature type="repeat" description="ANK" evidence="1">
    <location>
        <begin position="117"/>
        <end position="149"/>
    </location>
</feature>
<dbReference type="SMART" id="SM00248">
    <property type="entry name" value="ANK"/>
    <property type="match status" value="3"/>
</dbReference>
<dbReference type="Proteomes" id="UP000710432">
    <property type="component" value="Unassembled WGS sequence"/>
</dbReference>
<dbReference type="PANTHER" id="PTHR24147:SF64">
    <property type="entry name" value="ANKYRIN REPEAT DOMAIN-CONTAINING PROTEIN 19-RELATED"/>
    <property type="match status" value="1"/>
</dbReference>
<dbReference type="SUPFAM" id="SSF48403">
    <property type="entry name" value="Ankyrin repeat"/>
    <property type="match status" value="1"/>
</dbReference>
<dbReference type="PROSITE" id="PS50088">
    <property type="entry name" value="ANK_REPEAT"/>
    <property type="match status" value="2"/>
</dbReference>
<accession>A0A8J6FZ90</accession>
<dbReference type="InterPro" id="IPR002110">
    <property type="entry name" value="Ankyrin_rpt"/>
</dbReference>
<evidence type="ECO:0000313" key="2">
    <source>
        <dbReference type="EMBL" id="KAH0500478.1"/>
    </source>
</evidence>
<evidence type="ECO:0000313" key="3">
    <source>
        <dbReference type="Proteomes" id="UP000710432"/>
    </source>
</evidence>
<dbReference type="AlphaFoldDB" id="A0A8J6FZ90"/>